<dbReference type="EMBL" id="JAANCM010000008">
    <property type="protein sequence ID" value="NHT77159.1"/>
    <property type="molecule type" value="Genomic_DNA"/>
</dbReference>
<dbReference type="AlphaFoldDB" id="A0AA43ZGG6"/>
<accession>A0AA43ZGG6</accession>
<organism evidence="1 2">
    <name type="scientific">Ferranicluibacter rubi</name>
    <dbReference type="NCBI Taxonomy" id="2715133"/>
    <lineage>
        <taxon>Bacteria</taxon>
        <taxon>Pseudomonadati</taxon>
        <taxon>Pseudomonadota</taxon>
        <taxon>Alphaproteobacteria</taxon>
        <taxon>Hyphomicrobiales</taxon>
        <taxon>Rhizobiaceae</taxon>
        <taxon>Ferranicluibacter</taxon>
    </lineage>
</organism>
<dbReference type="Gene3D" id="1.20.1290.10">
    <property type="entry name" value="AhpD-like"/>
    <property type="match status" value="1"/>
</dbReference>
<protein>
    <submittedName>
        <fullName evidence="1">CMD domain protein</fullName>
    </submittedName>
</protein>
<name>A0AA43ZGG6_9HYPH</name>
<reference evidence="1" key="1">
    <citation type="submission" date="2020-03" db="EMBL/GenBank/DDBJ databases">
        <title>Ferranicluibacter endophyticum gen. nov., sp. nov., a new genus isolated from Rubus ulmifolius Schott. stem.</title>
        <authorList>
            <person name="Roca-Couso R."/>
            <person name="Flores-Felix J.D."/>
            <person name="Igual J.M."/>
            <person name="Rivas R."/>
        </authorList>
    </citation>
    <scope>NUCLEOTIDE SEQUENCE</scope>
    <source>
        <strain evidence="1">CRRU44</strain>
    </source>
</reference>
<keyword evidence="2" id="KW-1185">Reference proteome</keyword>
<gene>
    <name evidence="1" type="ORF">G8E10_15710</name>
</gene>
<dbReference type="Proteomes" id="UP001155840">
    <property type="component" value="Unassembled WGS sequence"/>
</dbReference>
<sequence length="195" mass="20274">MTDIIDTLAGTATGSPLEALRLRRPVTRDNAEKTYRALFQPVNVDDVSLAERFAVALFVAVLHADTASTEHYGALLTGQPDGERLLAAVLAAAEAGVTKGPYGAYPDGPLSVENKAGLQYAVASAQRDAIGARLAAALDHAHLLVFRPREASPEALAALAAAGWSSTGIVTLSQLVAFLSFQIRVVAGLKVLSAA</sequence>
<dbReference type="InterPro" id="IPR029032">
    <property type="entry name" value="AhpD-like"/>
</dbReference>
<dbReference type="NCBIfam" id="TIGR04029">
    <property type="entry name" value="CMD_Avi_7170"/>
    <property type="match status" value="1"/>
</dbReference>
<dbReference type="RefSeq" id="WP_110801454.1">
    <property type="nucleotide sequence ID" value="NZ_JAANCM010000008.1"/>
</dbReference>
<evidence type="ECO:0000313" key="1">
    <source>
        <dbReference type="EMBL" id="NHT77159.1"/>
    </source>
</evidence>
<comment type="caution">
    <text evidence="1">The sequence shown here is derived from an EMBL/GenBank/DDBJ whole genome shotgun (WGS) entry which is preliminary data.</text>
</comment>
<proteinExistence type="predicted"/>
<dbReference type="SUPFAM" id="SSF69118">
    <property type="entry name" value="AhpD-like"/>
    <property type="match status" value="1"/>
</dbReference>
<dbReference type="InterPro" id="IPR023982">
    <property type="entry name" value="CHP04029_CMD-like"/>
</dbReference>
<evidence type="ECO:0000313" key="2">
    <source>
        <dbReference type="Proteomes" id="UP001155840"/>
    </source>
</evidence>